<keyword evidence="2" id="KW-1185">Reference proteome</keyword>
<proteinExistence type="predicted"/>
<dbReference type="RefSeq" id="WP_051533683.1">
    <property type="nucleotide sequence ID" value="NZ_AZFT01000053.1"/>
</dbReference>
<dbReference type="EMBL" id="AZFT01000053">
    <property type="protein sequence ID" value="KRL84080.1"/>
    <property type="molecule type" value="Genomic_DNA"/>
</dbReference>
<protein>
    <recommendedName>
        <fullName evidence="3">Helix-turn-helix type 11 domain-containing protein</fullName>
    </recommendedName>
</protein>
<dbReference type="PATRIC" id="fig|1423724.4.peg.1418"/>
<reference evidence="1 2" key="1">
    <citation type="journal article" date="2015" name="Genome Announc.">
        <title>Expanding the biotechnology potential of lactobacilli through comparative genomics of 213 strains and associated genera.</title>
        <authorList>
            <person name="Sun Z."/>
            <person name="Harris H.M."/>
            <person name="McCann A."/>
            <person name="Guo C."/>
            <person name="Argimon S."/>
            <person name="Zhang W."/>
            <person name="Yang X."/>
            <person name="Jeffery I.B."/>
            <person name="Cooney J.C."/>
            <person name="Kagawa T.F."/>
            <person name="Liu W."/>
            <person name="Song Y."/>
            <person name="Salvetti E."/>
            <person name="Wrobel A."/>
            <person name="Rasinkangas P."/>
            <person name="Parkhill J."/>
            <person name="Rea M.C."/>
            <person name="O'Sullivan O."/>
            <person name="Ritari J."/>
            <person name="Douillard F.P."/>
            <person name="Paul Ross R."/>
            <person name="Yang R."/>
            <person name="Briner A.E."/>
            <person name="Felis G.E."/>
            <person name="de Vos W.M."/>
            <person name="Barrangou R."/>
            <person name="Klaenhammer T.R."/>
            <person name="Caufield P.W."/>
            <person name="Cui Y."/>
            <person name="Zhang H."/>
            <person name="O'Toole P.W."/>
        </authorList>
    </citation>
    <scope>NUCLEOTIDE SEQUENCE [LARGE SCALE GENOMIC DNA]</scope>
    <source>
        <strain evidence="1 2">DSM 16634</strain>
    </source>
</reference>
<evidence type="ECO:0000313" key="2">
    <source>
        <dbReference type="Proteomes" id="UP000051324"/>
    </source>
</evidence>
<comment type="caution">
    <text evidence="1">The sequence shown here is derived from an EMBL/GenBank/DDBJ whole genome shotgun (WGS) entry which is preliminary data.</text>
</comment>
<dbReference type="Proteomes" id="UP000051324">
    <property type="component" value="Unassembled WGS sequence"/>
</dbReference>
<evidence type="ECO:0000313" key="1">
    <source>
        <dbReference type="EMBL" id="KRL84080.1"/>
    </source>
</evidence>
<dbReference type="STRING" id="1423724.FC32_GL001357"/>
<sequence length="118" mass="13372">MITNEELDLLRLLPYGADNAVPTAYLSSITNTSQRNVRTIIRSLVIKHGVPIVGERTGSKRGYYIATNSEERDRAIAPLKAEIKRLAHRQVALEFAEIRTDWLEYLTKGDQNNGRSNF</sequence>
<accession>A0A0R1TRR5</accession>
<name>A0A0R1TRR5_9LACO</name>
<organism evidence="1 2">
    <name type="scientific">Ligilactobacillus apodemi DSM 16634 = JCM 16172</name>
    <dbReference type="NCBI Taxonomy" id="1423724"/>
    <lineage>
        <taxon>Bacteria</taxon>
        <taxon>Bacillati</taxon>
        <taxon>Bacillota</taxon>
        <taxon>Bacilli</taxon>
        <taxon>Lactobacillales</taxon>
        <taxon>Lactobacillaceae</taxon>
        <taxon>Ligilactobacillus</taxon>
    </lineage>
</organism>
<gene>
    <name evidence="1" type="ORF">FC32_GL001357</name>
</gene>
<dbReference type="eggNOG" id="ENOG5030ASD">
    <property type="taxonomic scope" value="Bacteria"/>
</dbReference>
<dbReference type="AlphaFoldDB" id="A0A0R1TRR5"/>
<evidence type="ECO:0008006" key="3">
    <source>
        <dbReference type="Google" id="ProtNLM"/>
    </source>
</evidence>
<dbReference type="OrthoDB" id="2221635at2"/>